<sequence length="330" mass="38365">MTSKNKHDSDQVNVFTTQALAKVKQVFPNADIGLCGIIPRKGNSNHIHTVNETATNVNKFFETLYIKDEVLTYIDEERISTSWELLAANINTTTLKGLLCEKDYTDDWPLGRIQDKVFQVAYFWICILDYVDSDPHLTYKYNVQNCIENVHLHCSNVSAFVRKIKKLKEKVQKKKQKELLYNSVLEVTKIEQIGVECKKQGTTEKWLLNPEEINVGFVSKKLIFELRHYKRRNNVTDKTFGLWIKHICELESIPHLGSLWLNIHRIFNKKKNKLKLEERDDFLNGEYQPSLAPKEVDPNIELHCRECCKQAQVNKITCNIGKVVNEAKKN</sequence>
<dbReference type="Proteomes" id="UP000507470">
    <property type="component" value="Unassembled WGS sequence"/>
</dbReference>
<organism evidence="1 2">
    <name type="scientific">Mytilus coruscus</name>
    <name type="common">Sea mussel</name>
    <dbReference type="NCBI Taxonomy" id="42192"/>
    <lineage>
        <taxon>Eukaryota</taxon>
        <taxon>Metazoa</taxon>
        <taxon>Spiralia</taxon>
        <taxon>Lophotrochozoa</taxon>
        <taxon>Mollusca</taxon>
        <taxon>Bivalvia</taxon>
        <taxon>Autobranchia</taxon>
        <taxon>Pteriomorphia</taxon>
        <taxon>Mytilida</taxon>
        <taxon>Mytiloidea</taxon>
        <taxon>Mytilidae</taxon>
        <taxon>Mytilinae</taxon>
        <taxon>Mytilus</taxon>
    </lineage>
</organism>
<evidence type="ECO:0000313" key="1">
    <source>
        <dbReference type="EMBL" id="CAC5367585.1"/>
    </source>
</evidence>
<keyword evidence="2" id="KW-1185">Reference proteome</keyword>
<protein>
    <submittedName>
        <fullName evidence="1">Uncharacterized protein</fullName>
    </submittedName>
</protein>
<evidence type="ECO:0000313" key="2">
    <source>
        <dbReference type="Proteomes" id="UP000507470"/>
    </source>
</evidence>
<accession>A0A6J8AIN2</accession>
<dbReference type="AlphaFoldDB" id="A0A6J8AIN2"/>
<dbReference type="EMBL" id="CACVKT020001364">
    <property type="protein sequence ID" value="CAC5367585.1"/>
    <property type="molecule type" value="Genomic_DNA"/>
</dbReference>
<gene>
    <name evidence="1" type="ORF">MCOR_7430</name>
</gene>
<reference evidence="1 2" key="1">
    <citation type="submission" date="2020-06" db="EMBL/GenBank/DDBJ databases">
        <authorList>
            <person name="Li R."/>
            <person name="Bekaert M."/>
        </authorList>
    </citation>
    <scope>NUCLEOTIDE SEQUENCE [LARGE SCALE GENOMIC DNA]</scope>
    <source>
        <strain evidence="2">wild</strain>
    </source>
</reference>
<name>A0A6J8AIN2_MYTCO</name>
<proteinExistence type="predicted"/>
<dbReference type="OrthoDB" id="6183375at2759"/>